<proteinExistence type="predicted"/>
<name>A0AAV6P817_9ROSI</name>
<dbReference type="Proteomes" id="UP000685013">
    <property type="component" value="Chromosome 1"/>
</dbReference>
<organism evidence="1 2">
    <name type="scientific">Cucurbita argyrosperma subsp. sororia</name>
    <dbReference type="NCBI Taxonomy" id="37648"/>
    <lineage>
        <taxon>Eukaryota</taxon>
        <taxon>Viridiplantae</taxon>
        <taxon>Streptophyta</taxon>
        <taxon>Embryophyta</taxon>
        <taxon>Tracheophyta</taxon>
        <taxon>Spermatophyta</taxon>
        <taxon>Magnoliopsida</taxon>
        <taxon>eudicotyledons</taxon>
        <taxon>Gunneridae</taxon>
        <taxon>Pentapetalae</taxon>
        <taxon>rosids</taxon>
        <taxon>fabids</taxon>
        <taxon>Cucurbitales</taxon>
        <taxon>Cucurbitaceae</taxon>
        <taxon>Cucurbiteae</taxon>
        <taxon>Cucurbita</taxon>
    </lineage>
</organism>
<dbReference type="PANTHER" id="PTHR48045">
    <property type="entry name" value="UDP-GLYCOSYLTRANSFERASE 72B1"/>
    <property type="match status" value="1"/>
</dbReference>
<evidence type="ECO:0000313" key="1">
    <source>
        <dbReference type="EMBL" id="KAG6607280.1"/>
    </source>
</evidence>
<dbReference type="AlphaFoldDB" id="A0AAV6P817"/>
<keyword evidence="2" id="KW-1185">Reference proteome</keyword>
<accession>A0AAV6P817</accession>
<comment type="caution">
    <text evidence="1">The sequence shown here is derived from an EMBL/GenBank/DDBJ whole genome shotgun (WGS) entry which is preliminary data.</text>
</comment>
<protein>
    <submittedName>
        <fullName evidence="1">Flavonol 3-O-glucosyltransferase UGT76E12</fullName>
    </submittedName>
</protein>
<evidence type="ECO:0000313" key="2">
    <source>
        <dbReference type="Proteomes" id="UP000685013"/>
    </source>
</evidence>
<gene>
    <name evidence="1" type="primary">UGT76E12</name>
    <name evidence="1" type="ORF">SDJN03_00622</name>
</gene>
<dbReference type="PANTHER" id="PTHR48045:SF30">
    <property type="entry name" value="UDP-GLYCOSYLTRANSFERASE 76H1-LIKE"/>
    <property type="match status" value="1"/>
</dbReference>
<reference evidence="1 2" key="1">
    <citation type="journal article" date="2021" name="Hortic Res">
        <title>The domestication of Cucurbita argyrosperma as revealed by the genome of its wild relative.</title>
        <authorList>
            <person name="Barrera-Redondo J."/>
            <person name="Sanchez-de la Vega G."/>
            <person name="Aguirre-Liguori J.A."/>
            <person name="Castellanos-Morales G."/>
            <person name="Gutierrez-Guerrero Y.T."/>
            <person name="Aguirre-Dugua X."/>
            <person name="Aguirre-Planter E."/>
            <person name="Tenaillon M.I."/>
            <person name="Lira-Saade R."/>
            <person name="Eguiarte L.E."/>
        </authorList>
    </citation>
    <scope>NUCLEOTIDE SEQUENCE [LARGE SCALE GENOMIC DNA]</scope>
    <source>
        <strain evidence="1">JBR-2021</strain>
    </source>
</reference>
<dbReference type="EMBL" id="JAGKQH010000001">
    <property type="protein sequence ID" value="KAG6607280.1"/>
    <property type="molecule type" value="Genomic_DNA"/>
</dbReference>
<feature type="non-terminal residue" evidence="1">
    <location>
        <position position="1"/>
    </location>
</feature>
<sequence>MVCWPDFGDQRVNARYVSCVWRVGLRLEGELGREGVEKGVRRVMVGEEGRAMRERAMDFKRRIEDSLMEDGSCSSSLKELVDLIMSFID</sequence>